<dbReference type="SMART" id="SM00231">
    <property type="entry name" value="FA58C"/>
    <property type="match status" value="1"/>
</dbReference>
<feature type="compositionally biased region" description="Polar residues" evidence="1">
    <location>
        <begin position="642"/>
        <end position="669"/>
    </location>
</feature>
<dbReference type="CDD" id="cd14490">
    <property type="entry name" value="CBM6-CBM35-CBM36_like_1"/>
    <property type="match status" value="1"/>
</dbReference>
<dbReference type="InterPro" id="IPR012334">
    <property type="entry name" value="Pectin_lyas_fold"/>
</dbReference>
<dbReference type="RefSeq" id="WP_106194733.1">
    <property type="nucleotide sequence ID" value="NZ_PVTF01000016.1"/>
</dbReference>
<proteinExistence type="predicted"/>
<evidence type="ECO:0000256" key="2">
    <source>
        <dbReference type="SAM" id="SignalP"/>
    </source>
</evidence>
<name>A0A2T0SMC7_9PSEU</name>
<evidence type="ECO:0000313" key="5">
    <source>
        <dbReference type="Proteomes" id="UP000239494"/>
    </source>
</evidence>
<keyword evidence="4" id="KW-0456">Lyase</keyword>
<feature type="chain" id="PRO_5038553570" evidence="2">
    <location>
        <begin position="26"/>
        <end position="771"/>
    </location>
</feature>
<dbReference type="Gene3D" id="2.60.120.260">
    <property type="entry name" value="Galactose-binding domain-like"/>
    <property type="match status" value="1"/>
</dbReference>
<dbReference type="GO" id="GO:0016829">
    <property type="term" value="F:lyase activity"/>
    <property type="evidence" value="ECO:0007669"/>
    <property type="project" value="UniProtKB-KW"/>
</dbReference>
<dbReference type="SUPFAM" id="SSF49785">
    <property type="entry name" value="Galactose-binding domain-like"/>
    <property type="match status" value="1"/>
</dbReference>
<evidence type="ECO:0000256" key="1">
    <source>
        <dbReference type="SAM" id="MobiDB-lite"/>
    </source>
</evidence>
<dbReference type="Pfam" id="PF22815">
    <property type="entry name" value="CatAgl_D1"/>
    <property type="match status" value="1"/>
</dbReference>
<reference evidence="4 5" key="1">
    <citation type="submission" date="2018-03" db="EMBL/GenBank/DDBJ databases">
        <title>Genomic Encyclopedia of Archaeal and Bacterial Type Strains, Phase II (KMG-II): from individual species to whole genera.</title>
        <authorList>
            <person name="Goeker M."/>
        </authorList>
    </citation>
    <scope>NUCLEOTIDE SEQUENCE [LARGE SCALE GENOMIC DNA]</scope>
    <source>
        <strain evidence="4 5">DSM 44720</strain>
    </source>
</reference>
<evidence type="ECO:0000313" key="4">
    <source>
        <dbReference type="EMBL" id="PRY34558.1"/>
    </source>
</evidence>
<feature type="region of interest" description="Disordered" evidence="1">
    <location>
        <begin position="65"/>
        <end position="91"/>
    </location>
</feature>
<feature type="compositionally biased region" description="Low complexity" evidence="1">
    <location>
        <begin position="610"/>
        <end position="626"/>
    </location>
</feature>
<protein>
    <submittedName>
        <fullName evidence="4">Pectate lyase-like protein</fullName>
    </submittedName>
</protein>
<dbReference type="InterPro" id="IPR033801">
    <property type="entry name" value="CBM6-CBM35-CBM36-like_1"/>
</dbReference>
<dbReference type="InterPro" id="IPR055149">
    <property type="entry name" value="Agl_cat_D2"/>
</dbReference>
<gene>
    <name evidence="4" type="ORF">CLV43_11665</name>
</gene>
<comment type="caution">
    <text evidence="4">The sequence shown here is derived from an EMBL/GenBank/DDBJ whole genome shotgun (WGS) entry which is preliminary data.</text>
</comment>
<accession>A0A2T0SMC7</accession>
<dbReference type="InterPro" id="IPR000421">
    <property type="entry name" value="FA58C"/>
</dbReference>
<dbReference type="SUPFAM" id="SSF51126">
    <property type="entry name" value="Pectin lyase-like"/>
    <property type="match status" value="1"/>
</dbReference>
<dbReference type="Proteomes" id="UP000239494">
    <property type="component" value="Unassembled WGS sequence"/>
</dbReference>
<dbReference type="PROSITE" id="PS50022">
    <property type="entry name" value="FA58C_3"/>
    <property type="match status" value="1"/>
</dbReference>
<feature type="signal peptide" evidence="2">
    <location>
        <begin position="1"/>
        <end position="25"/>
    </location>
</feature>
<organism evidence="4 5">
    <name type="scientific">Umezawaea tangerina</name>
    <dbReference type="NCBI Taxonomy" id="84725"/>
    <lineage>
        <taxon>Bacteria</taxon>
        <taxon>Bacillati</taxon>
        <taxon>Actinomycetota</taxon>
        <taxon>Actinomycetes</taxon>
        <taxon>Pseudonocardiales</taxon>
        <taxon>Pseudonocardiaceae</taxon>
        <taxon>Umezawaea</taxon>
    </lineage>
</organism>
<feature type="region of interest" description="Disordered" evidence="1">
    <location>
        <begin position="605"/>
        <end position="669"/>
    </location>
</feature>
<keyword evidence="5" id="KW-1185">Reference proteome</keyword>
<dbReference type="OrthoDB" id="5476529at2"/>
<dbReference type="Pfam" id="PF22816">
    <property type="entry name" value="CatAgl_D2"/>
    <property type="match status" value="1"/>
</dbReference>
<dbReference type="Gene3D" id="2.160.20.10">
    <property type="entry name" value="Single-stranded right-handed beta-helix, Pectin lyase-like"/>
    <property type="match status" value="1"/>
</dbReference>
<evidence type="ECO:0000259" key="3">
    <source>
        <dbReference type="PROSITE" id="PS50022"/>
    </source>
</evidence>
<dbReference type="InterPro" id="IPR011050">
    <property type="entry name" value="Pectin_lyase_fold/virulence"/>
</dbReference>
<dbReference type="Pfam" id="PF00754">
    <property type="entry name" value="F5_F8_type_C"/>
    <property type="match status" value="1"/>
</dbReference>
<dbReference type="SMART" id="SM00710">
    <property type="entry name" value="PbH1"/>
    <property type="match status" value="7"/>
</dbReference>
<dbReference type="InterPro" id="IPR006626">
    <property type="entry name" value="PbH1"/>
</dbReference>
<sequence>MRTESPLRRPLALSAAALSAAVVTALVVVASPESASGQVAAAAAYTSPFDIAGRGATVPFTEQEAESAATNGTKIGPGRRQSTLEGEASGRQAVTLSGQGKYVEFTLTKPANSIDIRYSVPDGNGGAGITAPLSLYLEGAKASSLTLTSKYSWRYGSYPYANDPGQGKPHHMYDSTRALFGRTLAAGAKVRLQVDSGDNAPSYTIDLADFELVAQPATRPANSVSVTEHGAVAGDSGDDSDAFVAAVAAAKAAGKEVWIPAGTFTVTRHITVDQVTVRGAGHWHSVVRGNRVGFYGLGEPSSCGVGGNSGRSGKVELRDFAIIGEVTTREDCDQVNAIGGALGGGSVVSGMLLQHTKVGLWLDGPFDGLTVSGNKVVDQLADGMNLHQGISGVLIENNLFRNISDDGIALWSEHDADHHNTIRHNTVVVPMKANGIAIYGGHDNTATDNVVADTQDQGGGIHVGNRFQSVPLAGTTTLSRNTTLRAGVLDSNWQFGVGALWFDARDGAMSGRIDVTDTDLVDSNYEAIQFINGTITNVFFSGVRIIGAGTFALQLQSPGAASFTNVTATGLGNAGTYNCMGGTSFAITRGTGNTGWDNTYCGSWPDPVHTDPTTPPTTTTTTTTTTTPPPDPTGNAARGKPTTATSQTGGFPTSNTTDGNQSSYWESTNGSFPQSLTVDLGSPLQISRVTLKLPPATAWTTRAQTLTIQSSTNGSTYQTLAPSTDYRFDPTTGNTATTTFTPTQARYVRLTITANTGWPAAQISEFEVYNS</sequence>
<feature type="domain" description="F5/8 type C" evidence="3">
    <location>
        <begin position="625"/>
        <end position="771"/>
    </location>
</feature>
<dbReference type="EMBL" id="PVTF01000016">
    <property type="protein sequence ID" value="PRY34558.1"/>
    <property type="molecule type" value="Genomic_DNA"/>
</dbReference>
<dbReference type="AlphaFoldDB" id="A0A2T0SMC7"/>
<dbReference type="InterPro" id="IPR008979">
    <property type="entry name" value="Galactose-bd-like_sf"/>
</dbReference>
<keyword evidence="2" id="KW-0732">Signal</keyword>